<feature type="domain" description="ACT" evidence="9">
    <location>
        <begin position="612"/>
        <end position="689"/>
    </location>
</feature>
<dbReference type="InterPro" id="IPR002934">
    <property type="entry name" value="Polymerase_NTP_transf_dom"/>
</dbReference>
<evidence type="ECO:0000256" key="4">
    <source>
        <dbReference type="ARBA" id="ARBA00022801"/>
    </source>
</evidence>
<dbReference type="AlphaFoldDB" id="A0A542XD26"/>
<dbReference type="InterPro" id="IPR006674">
    <property type="entry name" value="HD_domain"/>
</dbReference>
<reference evidence="10 11" key="1">
    <citation type="submission" date="2019-06" db="EMBL/GenBank/DDBJ databases">
        <title>Sequencing the genomes of 1000 actinobacteria strains.</title>
        <authorList>
            <person name="Klenk H.-P."/>
        </authorList>
    </citation>
    <scope>NUCLEOTIDE SEQUENCE [LARGE SCALE GENOMIC DNA]</scope>
    <source>
        <strain evidence="10 11">DSM 24617</strain>
    </source>
</reference>
<dbReference type="GO" id="GO:0008773">
    <property type="term" value="F:[protein-PII] uridylyltransferase activity"/>
    <property type="evidence" value="ECO:0007669"/>
    <property type="project" value="UniProtKB-UniRule"/>
</dbReference>
<comment type="caution">
    <text evidence="7">Lacks conserved residue(s) required for the propagation of feature annotation.</text>
</comment>
<dbReference type="EC" id="2.7.7.59" evidence="7"/>
<dbReference type="InterPro" id="IPR003607">
    <property type="entry name" value="HD/PDEase_dom"/>
</dbReference>
<dbReference type="SUPFAM" id="SSF55021">
    <property type="entry name" value="ACT-like"/>
    <property type="match status" value="2"/>
</dbReference>
<sequence>MDDLRTGHRPTDRLDLAGTRDFTRPGAGRDRRDRVSSFGLRHAAGLFDEACTAALGGRTSGVALAAVGSLARGDAGPLSDYDLVLLHDGRTVRGKQVDTVADAVWYPLWDAGVRLDHAVRTPAESRKVAADDLGAAVGLLDIAHVAGDPVLSAAVQQSVAHDWRSNARKRLPELVEQVGLRHARHGDLTTALEPDLKEARGGLRDMTILRSLTAAWLTDRPHGSVDEAYERLLDVRDAVHVVTGRGRDRLAREDQDATAALLGLPDADALLTEVVRSARGVAFALDSTLRRASQAQRARTLRVGPRRPTLRPLGFGLFEHDGEVVLGRRTPPGDQLLLMRAAAAAARRNLPLAPVTVRNLTRDLAPLPQPWSEAQRAAFVDLLASGPGLVQVWEALDLAGVIAQWIPEWKAVSSRPQRSPVHRHTVDRHLVETVVEAAARRRDVDRPDLLLVTALLHDIGKIAGVHDHAVEGAPVAASIARRMGFGPDDVAAVELLVRQHLALVDLATRRDPQDPSTVRELVAVVEERPELLEQLRALTEADAVAAGPSAWTSWRARLVQDLSTLARDSLAGRRALRTEPGGAEELLTPQVMERLLVGEAHVAVVPVEGGARVEVVDRDRMGLFADTAGLLAAHGLVVRSARLRTVEETAVDVWHVEAPAGELPAAADLARDLRRLAGGDRGPLRGLGRQGEGSGEPAADVRPTRATVEPGASDDATVIEVRAADRPGLLRDIGLTMTRLGLVVRSAHVATYAGQTLDTFYVTGAQGLTIDPPQVARAIAALIDACDGTRPGAVG</sequence>
<accession>A0A542XD26</accession>
<dbReference type="CDD" id="cd04899">
    <property type="entry name" value="ACT_ACR-UUR-like_2"/>
    <property type="match status" value="1"/>
</dbReference>
<evidence type="ECO:0000313" key="10">
    <source>
        <dbReference type="EMBL" id="TQL33740.1"/>
    </source>
</evidence>
<dbReference type="InterPro" id="IPR043519">
    <property type="entry name" value="NT_sf"/>
</dbReference>
<dbReference type="SUPFAM" id="SSF81301">
    <property type="entry name" value="Nucleotidyltransferase"/>
    <property type="match status" value="1"/>
</dbReference>
<feature type="region of interest" description="Disordered" evidence="8">
    <location>
        <begin position="1"/>
        <end position="33"/>
    </location>
</feature>
<comment type="catalytic activity">
    <reaction evidence="7">
        <text>[protein-PII]-L-tyrosine + UTP = [protein-PII]-uridylyl-L-tyrosine + diphosphate</text>
        <dbReference type="Rhea" id="RHEA:13673"/>
        <dbReference type="Rhea" id="RHEA-COMP:12147"/>
        <dbReference type="Rhea" id="RHEA-COMP:12148"/>
        <dbReference type="ChEBI" id="CHEBI:33019"/>
        <dbReference type="ChEBI" id="CHEBI:46398"/>
        <dbReference type="ChEBI" id="CHEBI:46858"/>
        <dbReference type="ChEBI" id="CHEBI:90602"/>
        <dbReference type="EC" id="2.7.7.59"/>
    </reaction>
</comment>
<feature type="region of interest" description="Uridylyltransferase" evidence="7">
    <location>
        <begin position="1"/>
        <end position="312"/>
    </location>
</feature>
<dbReference type="PANTHER" id="PTHR47320:SF1">
    <property type="entry name" value="BIFUNCTIONAL URIDYLYLTRANSFERASE_URIDYLYL-REMOVING ENZYME"/>
    <property type="match status" value="1"/>
</dbReference>
<name>A0A542XD26_9MICO</name>
<dbReference type="EC" id="3.1.4.-" evidence="7"/>
<dbReference type="GO" id="GO:0008081">
    <property type="term" value="F:phosphoric diester hydrolase activity"/>
    <property type="evidence" value="ECO:0007669"/>
    <property type="project" value="UniProtKB-UniRule"/>
</dbReference>
<dbReference type="PROSITE" id="PS51671">
    <property type="entry name" value="ACT"/>
    <property type="match status" value="2"/>
</dbReference>
<comment type="similarity">
    <text evidence="7">Belongs to the GlnD family.</text>
</comment>
<feature type="domain" description="ACT" evidence="9">
    <location>
        <begin position="718"/>
        <end position="795"/>
    </location>
</feature>
<evidence type="ECO:0000256" key="7">
    <source>
        <dbReference type="HAMAP-Rule" id="MF_00277"/>
    </source>
</evidence>
<dbReference type="InterPro" id="IPR045865">
    <property type="entry name" value="ACT-like_dom_sf"/>
</dbReference>
<comment type="domain">
    <text evidence="7">Has four distinct domains: an N-terminal nucleotidyltransferase (NT) domain responsible for UTase activity, a central HD domain that encodes UR activity, and two C-terminal ACT domains that seem to have a role in glutamine sensing.</text>
</comment>
<dbReference type="Proteomes" id="UP000318336">
    <property type="component" value="Unassembled WGS sequence"/>
</dbReference>
<dbReference type="Gene3D" id="1.10.3090.10">
    <property type="entry name" value="cca-adding enzyme, domain 2"/>
    <property type="match status" value="1"/>
</dbReference>
<organism evidence="10 11">
    <name type="scientific">Barrientosiimonas humi</name>
    <dbReference type="NCBI Taxonomy" id="999931"/>
    <lineage>
        <taxon>Bacteria</taxon>
        <taxon>Bacillati</taxon>
        <taxon>Actinomycetota</taxon>
        <taxon>Actinomycetes</taxon>
        <taxon>Micrococcales</taxon>
        <taxon>Dermacoccaceae</taxon>
        <taxon>Barrientosiimonas</taxon>
    </lineage>
</organism>
<dbReference type="OrthoDB" id="9758038at2"/>
<feature type="region of interest" description="Disordered" evidence="8">
    <location>
        <begin position="680"/>
        <end position="712"/>
    </location>
</feature>
<comment type="function">
    <text evidence="7">Modifies, by uridylylation and deuridylylation, the PII regulatory proteins (GlnB and homologs), in response to the nitrogen status of the cell that GlnD senses through the glutamine level. Under low glutamine levels, catalyzes the conversion of the PII proteins and UTP to PII-UMP and PPi, while under higher glutamine levels, GlnD hydrolyzes PII-UMP to PII and UMP (deuridylylation). Thus, controls uridylylation state and activity of the PII proteins, and plays an important role in the regulation of nitrogen metabolism.</text>
</comment>
<feature type="compositionally biased region" description="Basic and acidic residues" evidence="8">
    <location>
        <begin position="1"/>
        <end position="15"/>
    </location>
</feature>
<comment type="cofactor">
    <cofactor evidence="7">
        <name>Mg(2+)</name>
        <dbReference type="ChEBI" id="CHEBI:18420"/>
    </cofactor>
</comment>
<comment type="caution">
    <text evidence="10">The sequence shown here is derived from an EMBL/GenBank/DDBJ whole genome shotgun (WGS) entry which is preliminary data.</text>
</comment>
<keyword evidence="1 7" id="KW-0808">Transferase</keyword>
<keyword evidence="6 7" id="KW-0511">Multifunctional enzyme</keyword>
<keyword evidence="2 7" id="KW-0548">Nucleotidyltransferase</keyword>
<dbReference type="SUPFAM" id="SSF109604">
    <property type="entry name" value="HD-domain/PDEase-like"/>
    <property type="match status" value="1"/>
</dbReference>
<evidence type="ECO:0000313" key="11">
    <source>
        <dbReference type="Proteomes" id="UP000318336"/>
    </source>
</evidence>
<evidence type="ECO:0000256" key="8">
    <source>
        <dbReference type="SAM" id="MobiDB-lite"/>
    </source>
</evidence>
<evidence type="ECO:0000256" key="1">
    <source>
        <dbReference type="ARBA" id="ARBA00022679"/>
    </source>
</evidence>
<keyword evidence="3" id="KW-0677">Repeat</keyword>
<dbReference type="Pfam" id="PF01909">
    <property type="entry name" value="NTP_transf_2"/>
    <property type="match status" value="1"/>
</dbReference>
<dbReference type="PIRSF" id="PIRSF006288">
    <property type="entry name" value="PII_uridyltransf"/>
    <property type="match status" value="1"/>
</dbReference>
<dbReference type="NCBIfam" id="NF002895">
    <property type="entry name" value="PRK03381.1"/>
    <property type="match status" value="1"/>
</dbReference>
<proteinExistence type="inferred from homology"/>
<dbReference type="Pfam" id="PF08335">
    <property type="entry name" value="GlnD_UR_UTase"/>
    <property type="match status" value="1"/>
</dbReference>
<keyword evidence="5 7" id="KW-0460">Magnesium</keyword>
<dbReference type="EMBL" id="VFOK01000001">
    <property type="protein sequence ID" value="TQL33740.1"/>
    <property type="molecule type" value="Genomic_DNA"/>
</dbReference>
<dbReference type="CDD" id="cd04873">
    <property type="entry name" value="ACT_UUR-ACR-like"/>
    <property type="match status" value="1"/>
</dbReference>
<dbReference type="RefSeq" id="WP_142005716.1">
    <property type="nucleotide sequence ID" value="NZ_CAJTBP010000001.1"/>
</dbReference>
<dbReference type="GO" id="GO:0006808">
    <property type="term" value="P:regulation of nitrogen utilization"/>
    <property type="evidence" value="ECO:0007669"/>
    <property type="project" value="UniProtKB-UniRule"/>
</dbReference>
<feature type="compositionally biased region" description="Basic and acidic residues" evidence="8">
    <location>
        <begin position="21"/>
        <end position="33"/>
    </location>
</feature>
<gene>
    <name evidence="7" type="primary">glnD</name>
    <name evidence="10" type="ORF">FB554_1891</name>
</gene>
<dbReference type="Pfam" id="PF01966">
    <property type="entry name" value="HD"/>
    <property type="match status" value="1"/>
</dbReference>
<comment type="catalytic activity">
    <reaction evidence="7">
        <text>[protein-PII]-uridylyl-L-tyrosine + H2O = [protein-PII]-L-tyrosine + UMP + H(+)</text>
        <dbReference type="Rhea" id="RHEA:48600"/>
        <dbReference type="Rhea" id="RHEA-COMP:12147"/>
        <dbReference type="Rhea" id="RHEA-COMP:12148"/>
        <dbReference type="ChEBI" id="CHEBI:15377"/>
        <dbReference type="ChEBI" id="CHEBI:15378"/>
        <dbReference type="ChEBI" id="CHEBI:46858"/>
        <dbReference type="ChEBI" id="CHEBI:57865"/>
        <dbReference type="ChEBI" id="CHEBI:90602"/>
    </reaction>
</comment>
<dbReference type="InterPro" id="IPR013546">
    <property type="entry name" value="PII_UdlTrfase/GS_AdlTrfase"/>
</dbReference>
<dbReference type="PANTHER" id="PTHR47320">
    <property type="entry name" value="BIFUNCTIONAL URIDYLYLTRANSFERASE/URIDYLYL-REMOVING ENZYME"/>
    <property type="match status" value="1"/>
</dbReference>
<protein>
    <recommendedName>
        <fullName evidence="7">Bifunctional uridylyltransferase/uridylyl-removing enzyme</fullName>
        <shortName evidence="7">UTase/UR</shortName>
    </recommendedName>
    <alternativeName>
        <fullName evidence="7">Bifunctional [protein-PII] modification enzyme</fullName>
    </alternativeName>
    <alternativeName>
        <fullName evidence="7">Bifunctional nitrogen sensor protein</fullName>
    </alternativeName>
    <domain>
        <recommendedName>
            <fullName evidence="7">[Protein-PII] uridylyltransferase</fullName>
            <shortName evidence="7">PII uridylyltransferase</shortName>
            <shortName evidence="7">UTase</shortName>
            <ecNumber evidence="7">2.7.7.59</ecNumber>
        </recommendedName>
    </domain>
    <domain>
        <recommendedName>
            <fullName evidence="7">[Protein-PII]-UMP uridylyl-removing enzyme</fullName>
            <shortName evidence="7">UR</shortName>
            <ecNumber evidence="7">3.1.4.-</ecNumber>
        </recommendedName>
    </domain>
</protein>
<dbReference type="HAMAP" id="MF_00277">
    <property type="entry name" value="PII_uridylyl_transf"/>
    <property type="match status" value="1"/>
</dbReference>
<keyword evidence="4 7" id="KW-0378">Hydrolase</keyword>
<evidence type="ECO:0000256" key="3">
    <source>
        <dbReference type="ARBA" id="ARBA00022737"/>
    </source>
</evidence>
<keyword evidence="11" id="KW-1185">Reference proteome</keyword>
<evidence type="ECO:0000259" key="9">
    <source>
        <dbReference type="PROSITE" id="PS51671"/>
    </source>
</evidence>
<dbReference type="SMART" id="SM00471">
    <property type="entry name" value="HDc"/>
    <property type="match status" value="1"/>
</dbReference>
<dbReference type="SUPFAM" id="SSF81593">
    <property type="entry name" value="Nucleotidyltransferase substrate binding subunit/domain"/>
    <property type="match status" value="1"/>
</dbReference>
<comment type="activity regulation">
    <text evidence="7">Uridylyltransferase (UTase) activity is inhibited by glutamine, while glutamine activates uridylyl-removing (UR) activity.</text>
</comment>
<evidence type="ECO:0000256" key="6">
    <source>
        <dbReference type="ARBA" id="ARBA00023268"/>
    </source>
</evidence>
<evidence type="ECO:0000256" key="5">
    <source>
        <dbReference type="ARBA" id="ARBA00022842"/>
    </source>
</evidence>
<dbReference type="InterPro" id="IPR010043">
    <property type="entry name" value="UTase/UR"/>
</dbReference>
<dbReference type="InterPro" id="IPR002912">
    <property type="entry name" value="ACT_dom"/>
</dbReference>
<evidence type="ECO:0000256" key="2">
    <source>
        <dbReference type="ARBA" id="ARBA00022695"/>
    </source>
</evidence>